<dbReference type="SUPFAM" id="SSF53850">
    <property type="entry name" value="Periplasmic binding protein-like II"/>
    <property type="match status" value="1"/>
</dbReference>
<dbReference type="AlphaFoldDB" id="A0A9X5E263"/>
<proteinExistence type="inferred from homology"/>
<evidence type="ECO:0000256" key="2">
    <source>
        <dbReference type="ARBA" id="ARBA00010742"/>
    </source>
</evidence>
<comment type="subcellular location">
    <subcellularLocation>
        <location evidence="1">Periplasm</location>
    </subcellularLocation>
</comment>
<evidence type="ECO:0000313" key="6">
    <source>
        <dbReference type="Proteomes" id="UP000031532"/>
    </source>
</evidence>
<feature type="domain" description="SsuA/THI5-like" evidence="4">
    <location>
        <begin position="57"/>
        <end position="264"/>
    </location>
</feature>
<accession>A0A9X5E263</accession>
<reference evidence="5 6" key="1">
    <citation type="journal article" date="2015" name="Genome Announc.">
        <title>Draft Genome Sequence of the Terrestrial Cyanobacterium Scytonema millei VB511283, Isolated from Eastern India.</title>
        <authorList>
            <person name="Sen D."/>
            <person name="Chandrababunaidu M.M."/>
            <person name="Singh D."/>
            <person name="Sanghi N."/>
            <person name="Ghorai A."/>
            <person name="Mishra G.P."/>
            <person name="Madduluri M."/>
            <person name="Adhikary S.P."/>
            <person name="Tripathy S."/>
        </authorList>
    </citation>
    <scope>NUCLEOTIDE SEQUENCE [LARGE SCALE GENOMIC DNA]</scope>
    <source>
        <strain evidence="5 6">VB511283</strain>
    </source>
</reference>
<evidence type="ECO:0000313" key="5">
    <source>
        <dbReference type="EMBL" id="NHC33861.1"/>
    </source>
</evidence>
<dbReference type="Pfam" id="PF09084">
    <property type="entry name" value="NMT1"/>
    <property type="match status" value="1"/>
</dbReference>
<keyword evidence="3" id="KW-0732">Signal</keyword>
<dbReference type="Proteomes" id="UP000031532">
    <property type="component" value="Unassembled WGS sequence"/>
</dbReference>
<comment type="similarity">
    <text evidence="2">Belongs to the bacterial solute-binding protein SsuA/TauA family.</text>
</comment>
<dbReference type="GO" id="GO:0042597">
    <property type="term" value="C:periplasmic space"/>
    <property type="evidence" value="ECO:0007669"/>
    <property type="project" value="UniProtKB-SubCell"/>
</dbReference>
<dbReference type="InterPro" id="IPR015168">
    <property type="entry name" value="SsuA/THI5"/>
</dbReference>
<sequence length="347" mass="37425">MSKMNQYWSRRHALWMMAGTAGSFVLHEGLSGSDTVAQTSSPKTVSATIGILNWIGLTPLHIALEKGFFKQAGLDLQPKIFGSNPDSNAAFIAGRLDALAPVTSEAILIASKGKDFRVVLVEDISVGGDGILARNSVTDIKAFKGKKVAVERASVSHFFLLQVLAEAGLSEKDITIVSTTPDAAAAAYQTGQIEIAVSYAPFLQTANQAQKDGRIIYDSAKMPTAISDLYVFDAKFIQANPQAVQAFVNGILQGLDFLNKNPKEGLAIAAKRLETTPDSLAADLKGIKLPDAAMNIEMFTNSQSEFYILNSMKSMAKFLSSQNQIEKVPDMSKFIEPKFVKTAQNPN</sequence>
<organism evidence="5 6">
    <name type="scientific">Scytonema millei VB511283</name>
    <dbReference type="NCBI Taxonomy" id="1245923"/>
    <lineage>
        <taxon>Bacteria</taxon>
        <taxon>Bacillati</taxon>
        <taxon>Cyanobacteriota</taxon>
        <taxon>Cyanophyceae</taxon>
        <taxon>Nostocales</taxon>
        <taxon>Scytonemataceae</taxon>
        <taxon>Scytonema</taxon>
    </lineage>
</organism>
<dbReference type="CDD" id="cd13563">
    <property type="entry name" value="PBP2_SsuA_like_6"/>
    <property type="match status" value="1"/>
</dbReference>
<protein>
    <submittedName>
        <fullName evidence="5">ABC transporter substrate-binding protein</fullName>
    </submittedName>
</protein>
<dbReference type="EMBL" id="JTJC03000001">
    <property type="protein sequence ID" value="NHC33861.1"/>
    <property type="molecule type" value="Genomic_DNA"/>
</dbReference>
<name>A0A9X5E263_9CYAN</name>
<dbReference type="PANTHER" id="PTHR30024">
    <property type="entry name" value="ALIPHATIC SULFONATES-BINDING PROTEIN-RELATED"/>
    <property type="match status" value="1"/>
</dbReference>
<dbReference type="OrthoDB" id="527543at2"/>
<comment type="caution">
    <text evidence="5">The sequence shown here is derived from an EMBL/GenBank/DDBJ whole genome shotgun (WGS) entry which is preliminary data.</text>
</comment>
<dbReference type="Gene3D" id="3.40.190.10">
    <property type="entry name" value="Periplasmic binding protein-like II"/>
    <property type="match status" value="2"/>
</dbReference>
<gene>
    <name evidence="5" type="ORF">QH73_0004140</name>
</gene>
<evidence type="ECO:0000256" key="3">
    <source>
        <dbReference type="ARBA" id="ARBA00022729"/>
    </source>
</evidence>
<dbReference type="RefSeq" id="WP_039715336.1">
    <property type="nucleotide sequence ID" value="NZ_JTJC03000001.1"/>
</dbReference>
<evidence type="ECO:0000259" key="4">
    <source>
        <dbReference type="Pfam" id="PF09084"/>
    </source>
</evidence>
<dbReference type="PANTHER" id="PTHR30024:SF47">
    <property type="entry name" value="TAURINE-BINDING PERIPLASMIC PROTEIN"/>
    <property type="match status" value="1"/>
</dbReference>
<evidence type="ECO:0000256" key="1">
    <source>
        <dbReference type="ARBA" id="ARBA00004418"/>
    </source>
</evidence>
<keyword evidence="6" id="KW-1185">Reference proteome</keyword>